<dbReference type="Gene3D" id="3.40.50.1820">
    <property type="entry name" value="alpha/beta hydrolase"/>
    <property type="match status" value="1"/>
</dbReference>
<comment type="similarity">
    <text evidence="1">Belongs to the AB hydrolase superfamily. AB hydrolase 2 family.</text>
</comment>
<dbReference type="KEGG" id="tmc:LMI_0488"/>
<gene>
    <name evidence="4" type="ORF">LMI_0488</name>
    <name evidence="5" type="ORF">SAMN02982997_01926</name>
</gene>
<dbReference type="STRING" id="451.B6N58_12850"/>
<reference evidence="6" key="2">
    <citation type="submission" date="2014-09" db="EMBL/GenBank/DDBJ databases">
        <authorList>
            <person name="Gomez-Valero L."/>
        </authorList>
    </citation>
    <scope>NUCLEOTIDE SEQUENCE [LARGE SCALE GENOMIC DNA]</scope>
    <source>
        <strain evidence="6">ATCC33218</strain>
    </source>
</reference>
<dbReference type="Pfam" id="PF02230">
    <property type="entry name" value="Abhydrolase_2"/>
    <property type="match status" value="1"/>
</dbReference>
<dbReference type="PANTHER" id="PTHR10655:SF17">
    <property type="entry name" value="LYSOPHOSPHOLIPASE-LIKE PROTEIN 1"/>
    <property type="match status" value="1"/>
</dbReference>
<evidence type="ECO:0000313" key="5">
    <source>
        <dbReference type="EMBL" id="SCY51719.1"/>
    </source>
</evidence>
<dbReference type="EMBL" id="LN614830">
    <property type="protein sequence ID" value="CEG59835.1"/>
    <property type="molecule type" value="Genomic_DNA"/>
</dbReference>
<dbReference type="PANTHER" id="PTHR10655">
    <property type="entry name" value="LYSOPHOSPHOLIPASE-RELATED"/>
    <property type="match status" value="1"/>
</dbReference>
<evidence type="ECO:0000256" key="1">
    <source>
        <dbReference type="ARBA" id="ARBA00006499"/>
    </source>
</evidence>
<protein>
    <submittedName>
        <fullName evidence="4">Carboxylesterase/phospholipase</fullName>
    </submittedName>
    <submittedName>
        <fullName evidence="5">Phospholipase/carboxylesterase</fullName>
    </submittedName>
</protein>
<dbReference type="InterPro" id="IPR029058">
    <property type="entry name" value="AB_hydrolase_fold"/>
</dbReference>
<accession>A0A098GCV7</accession>
<feature type="domain" description="Phospholipase/carboxylesterase/thioesterase" evidence="3">
    <location>
        <begin position="1"/>
        <end position="191"/>
    </location>
</feature>
<dbReference type="AlphaFoldDB" id="A0A098GCV7"/>
<dbReference type="Proteomes" id="UP000182998">
    <property type="component" value="Unassembled WGS sequence"/>
</dbReference>
<reference evidence="5 7" key="3">
    <citation type="submission" date="2016-10" db="EMBL/GenBank/DDBJ databases">
        <authorList>
            <person name="Varghese N."/>
            <person name="Submissions S."/>
        </authorList>
    </citation>
    <scope>NUCLEOTIDE SEQUENCE [LARGE SCALE GENOMIC DNA]</scope>
    <source>
        <strain evidence="5 7">ATCC 33218</strain>
    </source>
</reference>
<dbReference type="InterPro" id="IPR050565">
    <property type="entry name" value="LYPA1-2/EST-like"/>
</dbReference>
<evidence type="ECO:0000256" key="2">
    <source>
        <dbReference type="ARBA" id="ARBA00022801"/>
    </source>
</evidence>
<organism evidence="4 6">
    <name type="scientific">Legionella micdadei</name>
    <name type="common">Tatlockia micdadei</name>
    <dbReference type="NCBI Taxonomy" id="451"/>
    <lineage>
        <taxon>Bacteria</taxon>
        <taxon>Pseudomonadati</taxon>
        <taxon>Pseudomonadota</taxon>
        <taxon>Gammaproteobacteria</taxon>
        <taxon>Legionellales</taxon>
        <taxon>Legionellaceae</taxon>
        <taxon>Legionella</taxon>
    </lineage>
</organism>
<proteinExistence type="inferred from homology"/>
<dbReference type="SUPFAM" id="SSF53474">
    <property type="entry name" value="alpha/beta-Hydrolases"/>
    <property type="match status" value="1"/>
</dbReference>
<evidence type="ECO:0000313" key="7">
    <source>
        <dbReference type="Proteomes" id="UP000182998"/>
    </source>
</evidence>
<dbReference type="GO" id="GO:0016787">
    <property type="term" value="F:hydrolase activity"/>
    <property type="evidence" value="ECO:0007669"/>
    <property type="project" value="UniProtKB-KW"/>
</dbReference>
<evidence type="ECO:0000313" key="4">
    <source>
        <dbReference type="EMBL" id="CEG59835.1"/>
    </source>
</evidence>
<keyword evidence="7" id="KW-1185">Reference proteome</keyword>
<name>A0A098GCV7_LEGMI</name>
<dbReference type="InterPro" id="IPR003140">
    <property type="entry name" value="PLipase/COase/thioEstase"/>
</dbReference>
<reference evidence="4" key="1">
    <citation type="submission" date="2014-09" db="EMBL/GenBank/DDBJ databases">
        <authorList>
            <person name="GOMEZ-VALERO Laura"/>
        </authorList>
    </citation>
    <scope>NUCLEOTIDE SEQUENCE</scope>
    <source>
        <strain evidence="4">ATCC33218</strain>
    </source>
</reference>
<dbReference type="EMBL" id="FMVN01000009">
    <property type="protein sequence ID" value="SCY51719.1"/>
    <property type="molecule type" value="Genomic_DNA"/>
</dbReference>
<dbReference type="Proteomes" id="UP000032414">
    <property type="component" value="Chromosome I"/>
</dbReference>
<dbReference type="RefSeq" id="WP_045100510.1">
    <property type="nucleotide sequence ID" value="NZ_CP020614.1"/>
</dbReference>
<evidence type="ECO:0000259" key="3">
    <source>
        <dbReference type="Pfam" id="PF02230"/>
    </source>
</evidence>
<dbReference type="HOGENOM" id="CLU_049413_3_2_6"/>
<sequence>MHGLGADASDMAGLAEQLRLDDLSLRHVFLDAPIRPVTLNNGMAMRAWYDIMGMKLTDREDSEGIQQSAKFIHEVIDSQIKDGFSSEQIYLAGFSQGGAMALYTALHMPTALAGVIALSAYLPLADKCRTDLTKTTPIFMAGGQYDPIVLPIWTKQTAEWLSAAGYQVSMHNYLMEHSVCAEEINDLSHWLVAQEKGER</sequence>
<dbReference type="PATRIC" id="fig|451.8.peg.67"/>
<keyword evidence="2" id="KW-0378">Hydrolase</keyword>
<evidence type="ECO:0000313" key="6">
    <source>
        <dbReference type="Proteomes" id="UP000032414"/>
    </source>
</evidence>